<dbReference type="Pfam" id="PF00232">
    <property type="entry name" value="Glyco_hydro_1"/>
    <property type="match status" value="1"/>
</dbReference>
<evidence type="ECO:0000256" key="1">
    <source>
        <dbReference type="ARBA" id="ARBA00010838"/>
    </source>
</evidence>
<proteinExistence type="inferred from homology"/>
<gene>
    <name evidence="5" type="ORF">JY500_05115</name>
</gene>
<protein>
    <submittedName>
        <fullName evidence="5">Glycoside hydrolase family 1 protein</fullName>
    </submittedName>
</protein>
<dbReference type="PROSITE" id="PS00653">
    <property type="entry name" value="GLYCOSYL_HYDROL_F1_2"/>
    <property type="match status" value="1"/>
</dbReference>
<dbReference type="SUPFAM" id="SSF51445">
    <property type="entry name" value="(Trans)glycosidases"/>
    <property type="match status" value="1"/>
</dbReference>
<evidence type="ECO:0000256" key="3">
    <source>
        <dbReference type="RuleBase" id="RU003690"/>
    </source>
</evidence>
<sequence>MQHRERKPFPADFLWGAASAAYQVEGAWDADGKGPSVWDIFTREPGRTFQGSNGEVAVDHYHRFEEDVALMAEMGLKAYRFSVSWPRIFPTGRGAPNEAGLAFYERLIDALRAHGIEPVLTLYHWDLPQALQDEYGGWESRRIIADFEHYCVTLFQRFGGKVKWWVSLNEQNYNLTNAYQLGTHPPAVQDRKRFFAANHVAFLANATVIAAFRRHVPDGHIGPSFAYSPAYPASCDPAELLAFENAEEFTNHWWLGTYCFGRYPRGTLAWLRETGEAPEIMPGDEAILRAGTPDFVGINYYQTLTYTTNALDGVTMQRINTTGEKGTTPSSGVPGLYRTLPNPRVETTNWDWAIDPVGLRIGLRRLSSRYALPILITENGLGEFDTLTEDERVHDDYRIDYLRRHIEACRDGISDGVQLLGYCAWSFTDILSWLNGYQKRYGFVYVDRDEHDPRDLRRVRKDSFYWYRRVIASGGVDL</sequence>
<dbReference type="GO" id="GO:0016787">
    <property type="term" value="F:hydrolase activity"/>
    <property type="evidence" value="ECO:0007669"/>
    <property type="project" value="UniProtKB-KW"/>
</dbReference>
<dbReference type="EMBL" id="CP071060">
    <property type="protein sequence ID" value="QSI78025.1"/>
    <property type="molecule type" value="Genomic_DNA"/>
</dbReference>
<evidence type="ECO:0000256" key="2">
    <source>
        <dbReference type="PROSITE-ProRule" id="PRU10055"/>
    </source>
</evidence>
<dbReference type="PROSITE" id="PS00572">
    <property type="entry name" value="GLYCOSYL_HYDROL_F1_1"/>
    <property type="match status" value="1"/>
</dbReference>
<dbReference type="InterPro" id="IPR017853">
    <property type="entry name" value="GH"/>
</dbReference>
<dbReference type="PRINTS" id="PR00131">
    <property type="entry name" value="GLHYDRLASE1"/>
</dbReference>
<keyword evidence="4" id="KW-0326">Glycosidase</keyword>
<evidence type="ECO:0000256" key="4">
    <source>
        <dbReference type="RuleBase" id="RU004468"/>
    </source>
</evidence>
<dbReference type="InterPro" id="IPR001360">
    <property type="entry name" value="Glyco_hydro_1"/>
</dbReference>
<dbReference type="Gene3D" id="3.20.20.80">
    <property type="entry name" value="Glycosidases"/>
    <property type="match status" value="1"/>
</dbReference>
<keyword evidence="4 5" id="KW-0378">Hydrolase</keyword>
<comment type="similarity">
    <text evidence="1 3">Belongs to the glycosyl hydrolase 1 family.</text>
</comment>
<evidence type="ECO:0000313" key="5">
    <source>
        <dbReference type="EMBL" id="QSI78025.1"/>
    </source>
</evidence>
<dbReference type="InterPro" id="IPR033132">
    <property type="entry name" value="GH_1_N_CS"/>
</dbReference>
<dbReference type="PANTHER" id="PTHR10353">
    <property type="entry name" value="GLYCOSYL HYDROLASE"/>
    <property type="match status" value="1"/>
</dbReference>
<organism evidence="5 6">
    <name type="scientific">Niveibacterium microcysteis</name>
    <dbReference type="NCBI Taxonomy" id="2811415"/>
    <lineage>
        <taxon>Bacteria</taxon>
        <taxon>Pseudomonadati</taxon>
        <taxon>Pseudomonadota</taxon>
        <taxon>Betaproteobacteria</taxon>
        <taxon>Rhodocyclales</taxon>
        <taxon>Rhodocyclaceae</taxon>
        <taxon>Niveibacterium</taxon>
    </lineage>
</organism>
<keyword evidence="6" id="KW-1185">Reference proteome</keyword>
<accession>A0ABX7MC60</accession>
<name>A0ABX7MC60_9RHOO</name>
<dbReference type="PANTHER" id="PTHR10353:SF136">
    <property type="entry name" value="ARYL-PHOSPHO-BETA-D-GLUCOSIDASE BGLC"/>
    <property type="match status" value="1"/>
</dbReference>
<dbReference type="InterPro" id="IPR018120">
    <property type="entry name" value="Glyco_hydro_1_AS"/>
</dbReference>
<reference evidence="5 6" key="1">
    <citation type="submission" date="2021-02" db="EMBL/GenBank/DDBJ databases">
        <title>Niveibacterium changnyeongensis HC41.</title>
        <authorList>
            <person name="Kang M."/>
        </authorList>
    </citation>
    <scope>NUCLEOTIDE SEQUENCE [LARGE SCALE GENOMIC DNA]</scope>
    <source>
        <strain evidence="5 6">HC41</strain>
    </source>
</reference>
<dbReference type="RefSeq" id="WP_206255277.1">
    <property type="nucleotide sequence ID" value="NZ_CP071060.1"/>
</dbReference>
<feature type="active site" description="Nucleophile" evidence="2">
    <location>
        <position position="378"/>
    </location>
</feature>
<dbReference type="Proteomes" id="UP000663570">
    <property type="component" value="Chromosome"/>
</dbReference>
<evidence type="ECO:0000313" key="6">
    <source>
        <dbReference type="Proteomes" id="UP000663570"/>
    </source>
</evidence>